<gene>
    <name evidence="1" type="ORF">LCGC14_1728790</name>
</gene>
<name>A0A0F9JQS3_9ZZZZ</name>
<protein>
    <submittedName>
        <fullName evidence="1">Uncharacterized protein</fullName>
    </submittedName>
</protein>
<organism evidence="1">
    <name type="scientific">marine sediment metagenome</name>
    <dbReference type="NCBI Taxonomy" id="412755"/>
    <lineage>
        <taxon>unclassified sequences</taxon>
        <taxon>metagenomes</taxon>
        <taxon>ecological metagenomes</taxon>
    </lineage>
</organism>
<evidence type="ECO:0000313" key="1">
    <source>
        <dbReference type="EMBL" id="KKM07951.1"/>
    </source>
</evidence>
<dbReference type="EMBL" id="LAZR01015660">
    <property type="protein sequence ID" value="KKM07951.1"/>
    <property type="molecule type" value="Genomic_DNA"/>
</dbReference>
<reference evidence="1" key="1">
    <citation type="journal article" date="2015" name="Nature">
        <title>Complex archaea that bridge the gap between prokaryotes and eukaryotes.</title>
        <authorList>
            <person name="Spang A."/>
            <person name="Saw J.H."/>
            <person name="Jorgensen S.L."/>
            <person name="Zaremba-Niedzwiedzka K."/>
            <person name="Martijn J."/>
            <person name="Lind A.E."/>
            <person name="van Eijk R."/>
            <person name="Schleper C."/>
            <person name="Guy L."/>
            <person name="Ettema T.J."/>
        </authorList>
    </citation>
    <scope>NUCLEOTIDE SEQUENCE</scope>
</reference>
<proteinExistence type="predicted"/>
<comment type="caution">
    <text evidence="1">The sequence shown here is derived from an EMBL/GenBank/DDBJ whole genome shotgun (WGS) entry which is preliminary data.</text>
</comment>
<sequence length="151" mass="17891">MSGDEKLWEWIQKEEDEVEKERIKLDNILYIYNKIPDVTHSIDRWKNFRLHSATVNTNAVDVDIRHRCGCCGDSSLIARPYINMMDTRVFTIPESFTIGEKGFDGDYPLPGWRTKMLEVNITTDVIDKIEKYFEENKPRECEDEEDDFFDK</sequence>
<dbReference type="AlphaFoldDB" id="A0A0F9JQS3"/>
<accession>A0A0F9JQS3</accession>